<gene>
    <name evidence="1" type="ORF">B1A_12733</name>
</gene>
<dbReference type="EMBL" id="AUZX01009274">
    <property type="protein sequence ID" value="EQD52338.1"/>
    <property type="molecule type" value="Genomic_DNA"/>
</dbReference>
<feature type="non-terminal residue" evidence="1">
    <location>
        <position position="193"/>
    </location>
</feature>
<evidence type="ECO:0000313" key="1">
    <source>
        <dbReference type="EMBL" id="EQD52338.1"/>
    </source>
</evidence>
<comment type="caution">
    <text evidence="1">The sequence shown here is derived from an EMBL/GenBank/DDBJ whole genome shotgun (WGS) entry which is preliminary data.</text>
</comment>
<name>T1A605_9ZZZZ</name>
<proteinExistence type="predicted"/>
<reference evidence="1" key="1">
    <citation type="submission" date="2013-08" db="EMBL/GenBank/DDBJ databases">
        <authorList>
            <person name="Mendez C."/>
            <person name="Richter M."/>
            <person name="Ferrer M."/>
            <person name="Sanchez J."/>
        </authorList>
    </citation>
    <scope>NUCLEOTIDE SEQUENCE</scope>
</reference>
<protein>
    <submittedName>
        <fullName evidence="1">Tetratricopeptide repeat family protein</fullName>
    </submittedName>
</protein>
<dbReference type="AlphaFoldDB" id="T1A605"/>
<organism evidence="1">
    <name type="scientific">mine drainage metagenome</name>
    <dbReference type="NCBI Taxonomy" id="410659"/>
    <lineage>
        <taxon>unclassified sequences</taxon>
        <taxon>metagenomes</taxon>
        <taxon>ecological metagenomes</taxon>
    </lineage>
</organism>
<sequence length="193" mass="21048">MTRFASFPGNGSVLNEIIGSAVYLEESTGLELFLPFSIDLAIHEGGSLKSYLTNRRTLIPPHQLATLEKIALARRSIYEIVASTSRSLTLRDIGTNETVSALIDSGGYEIGQTVLCRITDFEGDPIVLGSVSTLKKLDIEYLLPLTAKGLTVDDLLLWFHAIRPLAGIKSHGGDPLIACKASLFFSRPFRPFP</sequence>
<reference evidence="1" key="2">
    <citation type="journal article" date="2014" name="ISME J.">
        <title>Microbial stratification in low pH oxic and suboxic macroscopic growths along an acid mine drainage.</title>
        <authorList>
            <person name="Mendez-Garcia C."/>
            <person name="Mesa V."/>
            <person name="Sprenger R.R."/>
            <person name="Richter M."/>
            <person name="Diez M.S."/>
            <person name="Solano J."/>
            <person name="Bargiela R."/>
            <person name="Golyshina O.V."/>
            <person name="Manteca A."/>
            <person name="Ramos J.L."/>
            <person name="Gallego J.R."/>
            <person name="Llorente I."/>
            <person name="Martins Dos Santos V.A."/>
            <person name="Jensen O.N."/>
            <person name="Pelaez A.I."/>
            <person name="Sanchez J."/>
            <person name="Ferrer M."/>
        </authorList>
    </citation>
    <scope>NUCLEOTIDE SEQUENCE</scope>
</reference>
<accession>T1A605</accession>